<gene>
    <name evidence="1" type="ORF">CYY_004870</name>
</gene>
<protein>
    <submittedName>
        <fullName evidence="1">Uncharacterized protein</fullName>
    </submittedName>
</protein>
<comment type="caution">
    <text evidence="1">The sequence shown here is derived from an EMBL/GenBank/DDBJ whole genome shotgun (WGS) entry which is preliminary data.</text>
</comment>
<dbReference type="Proteomes" id="UP000695562">
    <property type="component" value="Unassembled WGS sequence"/>
</dbReference>
<name>A0A8J4PVS9_9MYCE</name>
<proteinExistence type="predicted"/>
<sequence>MGNKHSIASESKIENNVFTLYVMNCDNTNFFPENKAKNVAKYGDNKLTVTMEYNGARKSISTRFVKRAIWERGVFQFDLDSSFSKDFTLSLSTDASGLKWLDKPLSMDDLSENTIHQIVFRSNEIENELDGASASAPSADSVTLNIFYTTKLFDIYYDDSNNSNNNNTLDIDSKLLLNTRWTNSQKRSLIFRENIDQLEDGDLILYCGESGMSDLIRDRFYRPWSHVGIVVKAYPFHKKGEPRSTEKETYVLESVGKENIKDPFRTRQSLTGINLFKLSDRIVEYEGYCVQALRHPTPLSTEQRERLLTAAFEVHGSRAPFDVFQAGILMLERLNLWNIQSNYAVFCSELVAIMLFRCGLLPDELYKPANTDPGECSDFPCFGGVHNSPMFLKYDV</sequence>
<keyword evidence="2" id="KW-1185">Reference proteome</keyword>
<dbReference type="SUPFAM" id="SSF54001">
    <property type="entry name" value="Cysteine proteinases"/>
    <property type="match status" value="1"/>
</dbReference>
<dbReference type="InterPro" id="IPR038765">
    <property type="entry name" value="Papain-like_cys_pep_sf"/>
</dbReference>
<dbReference type="EMBL" id="AJWJ01000181">
    <property type="protein sequence ID" value="KAF2073812.1"/>
    <property type="molecule type" value="Genomic_DNA"/>
</dbReference>
<dbReference type="Gene3D" id="3.90.1720.10">
    <property type="entry name" value="endopeptidase domain like (from Nostoc punctiforme)"/>
    <property type="match status" value="1"/>
</dbReference>
<reference evidence="1" key="1">
    <citation type="submission" date="2020-01" db="EMBL/GenBank/DDBJ databases">
        <title>Development of genomics and gene disruption for Polysphondylium violaceum indicates a role for the polyketide synthase stlB in stalk morphogenesis.</title>
        <authorList>
            <person name="Narita B."/>
            <person name="Kawabe Y."/>
            <person name="Kin K."/>
            <person name="Saito T."/>
            <person name="Gibbs R."/>
            <person name="Kuspa A."/>
            <person name="Muzny D."/>
            <person name="Queller D."/>
            <person name="Richards S."/>
            <person name="Strassman J."/>
            <person name="Sucgang R."/>
            <person name="Worley K."/>
            <person name="Schaap P."/>
        </authorList>
    </citation>
    <scope>NUCLEOTIDE SEQUENCE</scope>
    <source>
        <strain evidence="1">QSvi11</strain>
    </source>
</reference>
<organism evidence="1 2">
    <name type="scientific">Polysphondylium violaceum</name>
    <dbReference type="NCBI Taxonomy" id="133409"/>
    <lineage>
        <taxon>Eukaryota</taxon>
        <taxon>Amoebozoa</taxon>
        <taxon>Evosea</taxon>
        <taxon>Eumycetozoa</taxon>
        <taxon>Dictyostelia</taxon>
        <taxon>Dictyosteliales</taxon>
        <taxon>Dictyosteliaceae</taxon>
        <taxon>Polysphondylium</taxon>
    </lineage>
</organism>
<accession>A0A8J4PVS9</accession>
<dbReference type="OrthoDB" id="16283at2759"/>
<dbReference type="AlphaFoldDB" id="A0A8J4PVS9"/>
<evidence type="ECO:0000313" key="1">
    <source>
        <dbReference type="EMBL" id="KAF2073812.1"/>
    </source>
</evidence>
<evidence type="ECO:0000313" key="2">
    <source>
        <dbReference type="Proteomes" id="UP000695562"/>
    </source>
</evidence>